<evidence type="ECO:0000259" key="5">
    <source>
        <dbReference type="SMART" id="SM00505"/>
    </source>
</evidence>
<name>A0A1W4XCF3_AGRPL</name>
<feature type="domain" description="Knottins-like" evidence="5">
    <location>
        <begin position="23"/>
        <end position="66"/>
    </location>
</feature>
<dbReference type="GeneID" id="108740267"/>
<feature type="signal peptide" evidence="4">
    <location>
        <begin position="1"/>
        <end position="22"/>
    </location>
</feature>
<dbReference type="FunCoup" id="A0A1W4XCF3">
    <property type="interactions" value="50"/>
</dbReference>
<dbReference type="AlphaFoldDB" id="A0A1W4XCF3"/>
<keyword evidence="4" id="KW-0732">Signal</keyword>
<keyword evidence="3" id="KW-1015">Disulfide bond</keyword>
<evidence type="ECO:0000313" key="6">
    <source>
        <dbReference type="Proteomes" id="UP000192223"/>
    </source>
</evidence>
<dbReference type="OrthoDB" id="7800919at2759"/>
<comment type="subcellular location">
    <subcellularLocation>
        <location evidence="1">Secreted</location>
    </subcellularLocation>
</comment>
<dbReference type="Proteomes" id="UP000192223">
    <property type="component" value="Unplaced"/>
</dbReference>
<keyword evidence="6" id="KW-1185">Reference proteome</keyword>
<evidence type="ECO:0000256" key="3">
    <source>
        <dbReference type="ARBA" id="ARBA00023157"/>
    </source>
</evidence>
<proteinExistence type="predicted"/>
<dbReference type="GO" id="GO:0051707">
    <property type="term" value="P:response to other organism"/>
    <property type="evidence" value="ECO:0007669"/>
    <property type="project" value="UniProtKB-ARBA"/>
</dbReference>
<evidence type="ECO:0000313" key="7">
    <source>
        <dbReference type="RefSeq" id="XP_018330025.1"/>
    </source>
</evidence>
<evidence type="ECO:0000256" key="2">
    <source>
        <dbReference type="ARBA" id="ARBA00022525"/>
    </source>
</evidence>
<dbReference type="Pfam" id="PF00304">
    <property type="entry name" value="Gamma-thionin"/>
    <property type="match status" value="1"/>
</dbReference>
<gene>
    <name evidence="7" type="primary">LOC108740267</name>
</gene>
<dbReference type="InterPro" id="IPR036574">
    <property type="entry name" value="Scorpion_toxin-like_sf"/>
</dbReference>
<dbReference type="FunFam" id="3.30.30.10:FF:000001">
    <property type="entry name" value="Drosomycin 13"/>
    <property type="match status" value="1"/>
</dbReference>
<dbReference type="RefSeq" id="XP_018330025.1">
    <property type="nucleotide sequence ID" value="XM_018474523.1"/>
</dbReference>
<dbReference type="SUPFAM" id="SSF57095">
    <property type="entry name" value="Scorpion toxin-like"/>
    <property type="match status" value="1"/>
</dbReference>
<evidence type="ECO:0000256" key="1">
    <source>
        <dbReference type="ARBA" id="ARBA00004613"/>
    </source>
</evidence>
<dbReference type="SMART" id="SM00505">
    <property type="entry name" value="Knot1"/>
    <property type="match status" value="1"/>
</dbReference>
<reference evidence="7" key="1">
    <citation type="submission" date="2025-08" db="UniProtKB">
        <authorList>
            <consortium name="RefSeq"/>
        </authorList>
    </citation>
    <scope>IDENTIFICATION</scope>
    <source>
        <tissue evidence="7">Entire body</tissue>
    </source>
</reference>
<organism evidence="6 7">
    <name type="scientific">Agrilus planipennis</name>
    <name type="common">Emerald ash borer</name>
    <name type="synonym">Agrilus marcopoli</name>
    <dbReference type="NCBI Taxonomy" id="224129"/>
    <lineage>
        <taxon>Eukaryota</taxon>
        <taxon>Metazoa</taxon>
        <taxon>Ecdysozoa</taxon>
        <taxon>Arthropoda</taxon>
        <taxon>Hexapoda</taxon>
        <taxon>Insecta</taxon>
        <taxon>Pterygota</taxon>
        <taxon>Neoptera</taxon>
        <taxon>Endopterygota</taxon>
        <taxon>Coleoptera</taxon>
        <taxon>Polyphaga</taxon>
        <taxon>Elateriformia</taxon>
        <taxon>Buprestoidea</taxon>
        <taxon>Buprestidae</taxon>
        <taxon>Agrilinae</taxon>
        <taxon>Agrilus</taxon>
    </lineage>
</organism>
<keyword evidence="2" id="KW-0964">Secreted</keyword>
<evidence type="ECO:0000256" key="4">
    <source>
        <dbReference type="SAM" id="SignalP"/>
    </source>
</evidence>
<accession>A0A1W4XCF3</accession>
<dbReference type="InParanoid" id="A0A1W4XCF3"/>
<dbReference type="GO" id="GO:0005576">
    <property type="term" value="C:extracellular region"/>
    <property type="evidence" value="ECO:0007669"/>
    <property type="project" value="UniProtKB-SubCell"/>
</dbReference>
<feature type="chain" id="PRO_5010705291" evidence="4">
    <location>
        <begin position="23"/>
        <end position="66"/>
    </location>
</feature>
<protein>
    <submittedName>
        <fullName evidence="7">Drosomycin-like</fullName>
    </submittedName>
</protein>
<dbReference type="InterPro" id="IPR003614">
    <property type="entry name" value="Knottins"/>
</dbReference>
<dbReference type="KEGG" id="apln:108740267"/>
<sequence length="66" mass="7246">MKGYLIFAVFLILVIGTEIALGDCLSGRYGGACAVWDNDTCRRVCSEEVRRSGYCSPSLKCWCEGC</sequence>
<dbReference type="GO" id="GO:0006952">
    <property type="term" value="P:defense response"/>
    <property type="evidence" value="ECO:0007669"/>
    <property type="project" value="InterPro"/>
</dbReference>
<dbReference type="Gene3D" id="3.30.30.10">
    <property type="entry name" value="Knottin, scorpion toxin-like"/>
    <property type="match status" value="1"/>
</dbReference>